<dbReference type="EMBL" id="JAGKQQ010000001">
    <property type="protein sequence ID" value="MBP3958332.1"/>
    <property type="molecule type" value="Genomic_DNA"/>
</dbReference>
<name>A0ABS5BY47_9BACT</name>
<feature type="domain" description="Tip attachment protein J" evidence="2">
    <location>
        <begin position="290"/>
        <end position="452"/>
    </location>
</feature>
<dbReference type="InterPro" id="IPR032876">
    <property type="entry name" value="J_dom"/>
</dbReference>
<feature type="region of interest" description="Disordered" evidence="1">
    <location>
        <begin position="472"/>
        <end position="501"/>
    </location>
</feature>
<accession>A0ABS5BY47</accession>
<comment type="caution">
    <text evidence="3">The sequence shown here is derived from an EMBL/GenBank/DDBJ whole genome shotgun (WGS) entry which is preliminary data.</text>
</comment>
<dbReference type="Gene3D" id="2.60.40.10">
    <property type="entry name" value="Immunoglobulins"/>
    <property type="match status" value="1"/>
</dbReference>
<dbReference type="InterPro" id="IPR036116">
    <property type="entry name" value="FN3_sf"/>
</dbReference>
<protein>
    <recommendedName>
        <fullName evidence="2">Tip attachment protein J domain-containing protein</fullName>
    </recommendedName>
</protein>
<evidence type="ECO:0000259" key="2">
    <source>
        <dbReference type="Pfam" id="PF13550"/>
    </source>
</evidence>
<gene>
    <name evidence="3" type="ORF">J8F10_24045</name>
</gene>
<keyword evidence="4" id="KW-1185">Reference proteome</keyword>
<evidence type="ECO:0000313" key="3">
    <source>
        <dbReference type="EMBL" id="MBP3958332.1"/>
    </source>
</evidence>
<proteinExistence type="predicted"/>
<evidence type="ECO:0000313" key="4">
    <source>
        <dbReference type="Proteomes" id="UP000676565"/>
    </source>
</evidence>
<dbReference type="InterPro" id="IPR003961">
    <property type="entry name" value="FN3_dom"/>
</dbReference>
<dbReference type="Proteomes" id="UP000676565">
    <property type="component" value="Unassembled WGS sequence"/>
</dbReference>
<dbReference type="InterPro" id="IPR013783">
    <property type="entry name" value="Ig-like_fold"/>
</dbReference>
<dbReference type="RefSeq" id="WP_210658213.1">
    <property type="nucleotide sequence ID" value="NZ_JAGKQQ010000001.1"/>
</dbReference>
<dbReference type="Pfam" id="PF13550">
    <property type="entry name" value="Phage-tail_3"/>
    <property type="match status" value="1"/>
</dbReference>
<reference evidence="3 4" key="1">
    <citation type="submission" date="2021-04" db="EMBL/GenBank/DDBJ databases">
        <authorList>
            <person name="Ivanova A."/>
        </authorList>
    </citation>
    <scope>NUCLEOTIDE SEQUENCE [LARGE SCALE GENOMIC DNA]</scope>
    <source>
        <strain evidence="3 4">G18</strain>
    </source>
</reference>
<evidence type="ECO:0000256" key="1">
    <source>
        <dbReference type="SAM" id="MobiDB-lite"/>
    </source>
</evidence>
<dbReference type="CDD" id="cd00063">
    <property type="entry name" value="FN3"/>
    <property type="match status" value="1"/>
</dbReference>
<organism evidence="3 4">
    <name type="scientific">Gemmata palustris</name>
    <dbReference type="NCBI Taxonomy" id="2822762"/>
    <lineage>
        <taxon>Bacteria</taxon>
        <taxon>Pseudomonadati</taxon>
        <taxon>Planctomycetota</taxon>
        <taxon>Planctomycetia</taxon>
        <taxon>Gemmatales</taxon>
        <taxon>Gemmataceae</taxon>
        <taxon>Gemmata</taxon>
    </lineage>
</organism>
<sequence length="875" mass="92613">MPAVIPVVAAVAGAATTAAIGTGLLASAAGFVVSAAVNQLGSRALTKKAKAPSFSNEASGRSVTVRSSVESHKIVYGRARVSGPLVFAHTARGINFLGDAVDRDNAFLHLVIPLAGHEVDSIGDIYLNDEVVPLDGNGWASSGSYFTEGNAWVRVLKYTGAADQVASTELIHECPSLWTEAHRLRGIAYIYVRLQYSIDVFPNGIPNISAVVDGKKLYDPRTGLTVWSDNAALCIRDYLTADYGFGCEADEIDDSYFIAAANVCDESVTLASGSTQARYTCNGVADTATAPLENLQQLVTSLAGAVTYVQGAFRCHAAAYDTPAGSITTAIMAGPLQMVARAPRKDLFNAVKGTFVDPDQNWQPTDFPAVTNSTYQAQDNGEQIVRDIELPFTNHPVAAQRIAKVVLEKGRQGITVTVPVMHHALKYAVHDVVTLDNAQLGWSAKPFRITKWSLQPPGPVVLTLQEESSASYDWNSGEETTADAAPDTNLPNPLNVSPPGPLTVTESKYVTRNGDGVKAKATLAWVASPDAFLAAYQVRYRLTSAAEWTYLPRVSGTNSTDIEDIVPASYVFAVAAVNTLGVLSEYSTQPQAINGLLDPPTEPQNLTIATIGGLAILSWDPFTGQDNLDVRIGGKVVFRHSPNTADGWTASTTIGTAAAGSATSHALPLKPGIYLAKCVDASGIESTTAASVTTVQATALAYANVTTLTEHPTFPGTKTDCAVDGSTLKLSGSGDFDDIPDLDAVPDLDGFGGVESSGTYDFSGGIDLGSVRRVRLTSHVLAAIDNQRDRLDDRTSLMDDWLDFDGAGAASADAKVYVRATDDDPAGSPTWGAWQKLDSGEFYARGFEFECELTSSDPAYNILISELSVTADEVA</sequence>
<dbReference type="SUPFAM" id="SSF49265">
    <property type="entry name" value="Fibronectin type III"/>
    <property type="match status" value="1"/>
</dbReference>